<evidence type="ECO:0000313" key="2">
    <source>
        <dbReference type="Proteomes" id="UP000515211"/>
    </source>
</evidence>
<reference evidence="2" key="1">
    <citation type="journal article" date="2016" name="Nat. Genet.">
        <title>The genome sequences of Arachis duranensis and Arachis ipaensis, the diploid ancestors of cultivated peanut.</title>
        <authorList>
            <person name="Bertioli D.J."/>
            <person name="Cannon S.B."/>
            <person name="Froenicke L."/>
            <person name="Huang G."/>
            <person name="Farmer A.D."/>
            <person name="Cannon E.K."/>
            <person name="Liu X."/>
            <person name="Gao D."/>
            <person name="Clevenger J."/>
            <person name="Dash S."/>
            <person name="Ren L."/>
            <person name="Moretzsohn M.C."/>
            <person name="Shirasawa K."/>
            <person name="Huang W."/>
            <person name="Vidigal B."/>
            <person name="Abernathy B."/>
            <person name="Chu Y."/>
            <person name="Niederhuth C.E."/>
            <person name="Umale P."/>
            <person name="Araujo A.C."/>
            <person name="Kozik A."/>
            <person name="Kim K.D."/>
            <person name="Burow M.D."/>
            <person name="Varshney R.K."/>
            <person name="Wang X."/>
            <person name="Zhang X."/>
            <person name="Barkley N."/>
            <person name="Guimaraes P.M."/>
            <person name="Isobe S."/>
            <person name="Guo B."/>
            <person name="Liao B."/>
            <person name="Stalker H.T."/>
            <person name="Schmitz R.J."/>
            <person name="Scheffler B.E."/>
            <person name="Leal-Bertioli S.C."/>
            <person name="Xun X."/>
            <person name="Jackson S.A."/>
            <person name="Michelmore R."/>
            <person name="Ozias-Akins P."/>
        </authorList>
    </citation>
    <scope>NUCLEOTIDE SEQUENCE [LARGE SCALE GENOMIC DNA]</scope>
    <source>
        <strain evidence="2">cv. V14167</strain>
    </source>
</reference>
<evidence type="ECO:0000313" key="3">
    <source>
        <dbReference type="RefSeq" id="XP_015940879.1"/>
    </source>
</evidence>
<keyword evidence="2" id="KW-1185">Reference proteome</keyword>
<sequence length="153" mass="17801">MFDRHQLDYTVVETTPTGEFSLGSYRVSLRDRTCDYGYFQALHYPCCHAIICYVQSRLDWAIYVDEVYNMSKVFKDYQMSFSPCIPEGLWPPYDGPTVIPKSSMRRAREGQPWSTRICNNMDEADTSQPKRCDLCRQPGHTRRGFPQRGSTMS</sequence>
<dbReference type="KEGG" id="adu:107466417"/>
<dbReference type="AlphaFoldDB" id="A0A6P4BE95"/>
<name>A0A6P4BE95_ARADU</name>
<gene>
    <name evidence="3" type="primary">LOC107466417</name>
</gene>
<dbReference type="Proteomes" id="UP000515211">
    <property type="component" value="Chromosome 9"/>
</dbReference>
<accession>A0A6P4BE95</accession>
<dbReference type="RefSeq" id="XP_015940879.1">
    <property type="nucleotide sequence ID" value="XM_016085393.1"/>
</dbReference>
<reference evidence="3" key="2">
    <citation type="submission" date="2025-08" db="UniProtKB">
        <authorList>
            <consortium name="RefSeq"/>
        </authorList>
    </citation>
    <scope>IDENTIFICATION</scope>
    <source>
        <tissue evidence="3">Whole plant</tissue>
    </source>
</reference>
<proteinExistence type="predicted"/>
<organism evidence="2 3">
    <name type="scientific">Arachis duranensis</name>
    <name type="common">Wild peanut</name>
    <dbReference type="NCBI Taxonomy" id="130453"/>
    <lineage>
        <taxon>Eukaryota</taxon>
        <taxon>Viridiplantae</taxon>
        <taxon>Streptophyta</taxon>
        <taxon>Embryophyta</taxon>
        <taxon>Tracheophyta</taxon>
        <taxon>Spermatophyta</taxon>
        <taxon>Magnoliopsida</taxon>
        <taxon>eudicotyledons</taxon>
        <taxon>Gunneridae</taxon>
        <taxon>Pentapetalae</taxon>
        <taxon>rosids</taxon>
        <taxon>fabids</taxon>
        <taxon>Fabales</taxon>
        <taxon>Fabaceae</taxon>
        <taxon>Papilionoideae</taxon>
        <taxon>50 kb inversion clade</taxon>
        <taxon>dalbergioids sensu lato</taxon>
        <taxon>Dalbergieae</taxon>
        <taxon>Pterocarpus clade</taxon>
        <taxon>Arachis</taxon>
    </lineage>
</organism>
<evidence type="ECO:0000256" key="1">
    <source>
        <dbReference type="SAM" id="MobiDB-lite"/>
    </source>
</evidence>
<feature type="region of interest" description="Disordered" evidence="1">
    <location>
        <begin position="124"/>
        <end position="153"/>
    </location>
</feature>
<dbReference type="GeneID" id="107466417"/>
<protein>
    <submittedName>
        <fullName evidence="3">Uncharacterized protein LOC107466417</fullName>
    </submittedName>
</protein>